<organism evidence="1 2">
    <name type="scientific">Brevibacillus choshinensis</name>
    <dbReference type="NCBI Taxonomy" id="54911"/>
    <lineage>
        <taxon>Bacteria</taxon>
        <taxon>Bacillati</taxon>
        <taxon>Bacillota</taxon>
        <taxon>Bacilli</taxon>
        <taxon>Bacillales</taxon>
        <taxon>Paenibacillaceae</taxon>
        <taxon>Brevibacillus</taxon>
    </lineage>
</organism>
<reference evidence="1 2" key="1">
    <citation type="submission" date="2015-09" db="EMBL/GenBank/DDBJ databases">
        <title>Genome sequencing project for genomic taxonomy and phylogenomics of Bacillus-like bacteria.</title>
        <authorList>
            <person name="Liu B."/>
            <person name="Wang J."/>
            <person name="Zhu Y."/>
            <person name="Liu G."/>
            <person name="Chen Q."/>
            <person name="Chen Z."/>
            <person name="Lan J."/>
            <person name="Che J."/>
            <person name="Ge C."/>
            <person name="Shi H."/>
            <person name="Pan Z."/>
            <person name="Liu X."/>
        </authorList>
    </citation>
    <scope>NUCLEOTIDE SEQUENCE [LARGE SCALE GENOMIC DNA]</scope>
    <source>
        <strain evidence="1 2">DSM 8552</strain>
    </source>
</reference>
<name>A0ABR5NB06_BRECH</name>
<accession>A0ABR5NB06</accession>
<evidence type="ECO:0000313" key="2">
    <source>
        <dbReference type="Proteomes" id="UP000051063"/>
    </source>
</evidence>
<keyword evidence="2" id="KW-1185">Reference proteome</keyword>
<protein>
    <recommendedName>
        <fullName evidence="3">Spore coat protein</fullName>
    </recommendedName>
</protein>
<evidence type="ECO:0008006" key="3">
    <source>
        <dbReference type="Google" id="ProtNLM"/>
    </source>
</evidence>
<gene>
    <name evidence="1" type="ORF">AN963_02720</name>
</gene>
<dbReference type="SUPFAM" id="SSF53756">
    <property type="entry name" value="UDP-Glycosyltransferase/glycogen phosphorylase"/>
    <property type="match status" value="1"/>
</dbReference>
<dbReference type="EMBL" id="LJJB01000007">
    <property type="protein sequence ID" value="KQL48730.1"/>
    <property type="molecule type" value="Genomic_DNA"/>
</dbReference>
<proteinExistence type="predicted"/>
<dbReference type="Proteomes" id="UP000051063">
    <property type="component" value="Unassembled WGS sequence"/>
</dbReference>
<comment type="caution">
    <text evidence="1">The sequence shown here is derived from an EMBL/GenBank/DDBJ whole genome shotgun (WGS) entry which is preliminary data.</text>
</comment>
<evidence type="ECO:0000313" key="1">
    <source>
        <dbReference type="EMBL" id="KQL48730.1"/>
    </source>
</evidence>
<sequence length="475" mass="54680">MDDYMLNYYSLMIDFIEEFKTVQYKGIPLALFLNLYNLMGHENPLLTDKSFRYQLKNQVNNPYEIQQRLDAIMDPIMSNTNKHANGKVMLYDYVLGNDTFLHYLDPSRVFACTSGDVEEKMKNYMGDTSSIWSELSAESGKLLDQMKAHPIYSEHGFKALVFDRQFPAFLHCLYYIEKFFDEVPISCLFVGTTTDAFSRILCVAAGQKGIPSICMQHGLIGIEESFMPVYSTKVGVTGNYEREWYRNRGVPEHRIAITGHPKFDWIFYEPRMPLATFQQIHGLDPRKKSILIATEPGADPMLIHDFIKTVYQLSSPELLLKPHPHEFAFQTLNMYDPLFLSFPSLKLVTGMNAHDVLYNCDVTLVVEQSTIGLQGLLFNKPVLFLKNVQKQHPLYVADFFDEMGRFSSSDARFLAAAAVDLISPHSVFYHEYHNKRNEFVSSRYPTKASMRAILELIHHLTGSWYNHPVNRPFSG</sequence>
<dbReference type="RefSeq" id="WP_055743022.1">
    <property type="nucleotide sequence ID" value="NZ_LJJB01000007.1"/>
</dbReference>